<dbReference type="GeneID" id="54579373"/>
<keyword evidence="4" id="KW-1185">Reference proteome</keyword>
<evidence type="ECO:0000259" key="2">
    <source>
        <dbReference type="Pfam" id="PF00171"/>
    </source>
</evidence>
<dbReference type="RefSeq" id="XP_033680735.1">
    <property type="nucleotide sequence ID" value="XM_033826043.1"/>
</dbReference>
<organism evidence="3 4">
    <name type="scientific">Trematosphaeria pertusa</name>
    <dbReference type="NCBI Taxonomy" id="390896"/>
    <lineage>
        <taxon>Eukaryota</taxon>
        <taxon>Fungi</taxon>
        <taxon>Dikarya</taxon>
        <taxon>Ascomycota</taxon>
        <taxon>Pezizomycotina</taxon>
        <taxon>Dothideomycetes</taxon>
        <taxon>Pleosporomycetidae</taxon>
        <taxon>Pleosporales</taxon>
        <taxon>Massarineae</taxon>
        <taxon>Trematosphaeriaceae</taxon>
        <taxon>Trematosphaeria</taxon>
    </lineage>
</organism>
<evidence type="ECO:0000313" key="4">
    <source>
        <dbReference type="Proteomes" id="UP000800094"/>
    </source>
</evidence>
<keyword evidence="1" id="KW-0472">Membrane</keyword>
<keyword evidence="1" id="KW-0812">Transmembrane</keyword>
<feature type="transmembrane region" description="Helical" evidence="1">
    <location>
        <begin position="457"/>
        <end position="480"/>
    </location>
</feature>
<dbReference type="EMBL" id="ML987200">
    <property type="protein sequence ID" value="KAF2245731.1"/>
    <property type="molecule type" value="Genomic_DNA"/>
</dbReference>
<dbReference type="Proteomes" id="UP000800094">
    <property type="component" value="Unassembled WGS sequence"/>
</dbReference>
<dbReference type="Gene3D" id="3.40.605.10">
    <property type="entry name" value="Aldehyde Dehydrogenase, Chain A, domain 1"/>
    <property type="match status" value="1"/>
</dbReference>
<feature type="domain" description="Aldehyde dehydrogenase" evidence="2">
    <location>
        <begin position="25"/>
        <end position="379"/>
    </location>
</feature>
<dbReference type="PANTHER" id="PTHR43111">
    <property type="entry name" value="ALDEHYDE DEHYDROGENASE B-RELATED"/>
    <property type="match status" value="1"/>
</dbReference>
<dbReference type="InterPro" id="IPR016161">
    <property type="entry name" value="Ald_DH/histidinol_DH"/>
</dbReference>
<sequence length="493" mass="53293">MASTPDTTITTLAATARTAHCHNHYFRQQQLKFLHDTLRKSTVSICDAIKRDTGVTDAEAAVEVAIALELVKEHYASIDPKKELEDEYRIAKGRDAADKVSPWGVVYVEPELGHTPLFSVVSPITAALAAGNCVALKLENDLRALPPLLRKLLPQALESDTFQIISAAPSGDVLANCLSVLQGTTVKQPLNSQLVSSEARVVAVVDRTADLALAAENLVTARFAFGGTSPYAPDIVLVNEFAKRDFLEQVLRHANRVLPISSSSVPDDQASVRTKTSSVADALHSFQGNKDWRLNIVKKGDTDGIVELFSTSTTLVPLPPKVSAPILCISSVSSLDHAIDLLANDTDEPLLAAYHYAAPGHAKYLAQFIKAEATFVNNIPQALLLGPAAPLFWHVNVEKRYTKEQFVRPAPGYIARSKSRVTLSTQEANGLLQQAVKEIREKKSPEWIALGFFEQGILLGLGVFGVPLLACLGASIFFGAKAGLRKISMSQSM</sequence>
<dbReference type="AlphaFoldDB" id="A0A6A6I5V0"/>
<keyword evidence="1" id="KW-1133">Transmembrane helix</keyword>
<dbReference type="Gene3D" id="3.40.309.10">
    <property type="entry name" value="Aldehyde Dehydrogenase, Chain A, domain 2"/>
    <property type="match status" value="1"/>
</dbReference>
<dbReference type="InterPro" id="IPR016163">
    <property type="entry name" value="Ald_DH_C"/>
</dbReference>
<dbReference type="InterPro" id="IPR016162">
    <property type="entry name" value="Ald_DH_N"/>
</dbReference>
<evidence type="ECO:0000313" key="3">
    <source>
        <dbReference type="EMBL" id="KAF2245731.1"/>
    </source>
</evidence>
<dbReference type="OrthoDB" id="5596991at2759"/>
<accession>A0A6A6I5V0</accession>
<gene>
    <name evidence="3" type="ORF">BU26DRAFT_490060</name>
</gene>
<protein>
    <submittedName>
        <fullName evidence="3">ALDH-like protein</fullName>
    </submittedName>
</protein>
<dbReference type="GO" id="GO:0016620">
    <property type="term" value="F:oxidoreductase activity, acting on the aldehyde or oxo group of donors, NAD or NADP as acceptor"/>
    <property type="evidence" value="ECO:0007669"/>
    <property type="project" value="InterPro"/>
</dbReference>
<reference evidence="3" key="1">
    <citation type="journal article" date="2020" name="Stud. Mycol.">
        <title>101 Dothideomycetes genomes: a test case for predicting lifestyles and emergence of pathogens.</title>
        <authorList>
            <person name="Haridas S."/>
            <person name="Albert R."/>
            <person name="Binder M."/>
            <person name="Bloem J."/>
            <person name="Labutti K."/>
            <person name="Salamov A."/>
            <person name="Andreopoulos B."/>
            <person name="Baker S."/>
            <person name="Barry K."/>
            <person name="Bills G."/>
            <person name="Bluhm B."/>
            <person name="Cannon C."/>
            <person name="Castanera R."/>
            <person name="Culley D."/>
            <person name="Daum C."/>
            <person name="Ezra D."/>
            <person name="Gonzalez J."/>
            <person name="Henrissat B."/>
            <person name="Kuo A."/>
            <person name="Liang C."/>
            <person name="Lipzen A."/>
            <person name="Lutzoni F."/>
            <person name="Magnuson J."/>
            <person name="Mondo S."/>
            <person name="Nolan M."/>
            <person name="Ohm R."/>
            <person name="Pangilinan J."/>
            <person name="Park H.-J."/>
            <person name="Ramirez L."/>
            <person name="Alfaro M."/>
            <person name="Sun H."/>
            <person name="Tritt A."/>
            <person name="Yoshinaga Y."/>
            <person name="Zwiers L.-H."/>
            <person name="Turgeon B."/>
            <person name="Goodwin S."/>
            <person name="Spatafora J."/>
            <person name="Crous P."/>
            <person name="Grigoriev I."/>
        </authorList>
    </citation>
    <scope>NUCLEOTIDE SEQUENCE</scope>
    <source>
        <strain evidence="3">CBS 122368</strain>
    </source>
</reference>
<dbReference type="InterPro" id="IPR015590">
    <property type="entry name" value="Aldehyde_DH_dom"/>
</dbReference>
<dbReference type="Pfam" id="PF00171">
    <property type="entry name" value="Aldedh"/>
    <property type="match status" value="1"/>
</dbReference>
<name>A0A6A6I5V0_9PLEO</name>
<dbReference type="PANTHER" id="PTHR43111:SF1">
    <property type="entry name" value="ALDEHYDE DEHYDROGENASE B-RELATED"/>
    <property type="match status" value="1"/>
</dbReference>
<evidence type="ECO:0000256" key="1">
    <source>
        <dbReference type="SAM" id="Phobius"/>
    </source>
</evidence>
<proteinExistence type="predicted"/>
<dbReference type="SUPFAM" id="SSF53720">
    <property type="entry name" value="ALDH-like"/>
    <property type="match status" value="1"/>
</dbReference>